<dbReference type="EMBL" id="FRFG01000066">
    <property type="protein sequence ID" value="SHO58513.1"/>
    <property type="molecule type" value="Genomic_DNA"/>
</dbReference>
<organism evidence="1 2">
    <name type="scientific">Vibrio quintilis</name>
    <dbReference type="NCBI Taxonomy" id="1117707"/>
    <lineage>
        <taxon>Bacteria</taxon>
        <taxon>Pseudomonadati</taxon>
        <taxon>Pseudomonadota</taxon>
        <taxon>Gammaproteobacteria</taxon>
        <taxon>Vibrionales</taxon>
        <taxon>Vibrionaceae</taxon>
        <taxon>Vibrio</taxon>
    </lineage>
</organism>
<reference evidence="2" key="1">
    <citation type="submission" date="2016-12" db="EMBL/GenBank/DDBJ databases">
        <authorList>
            <person name="Rodrigo-Torres L."/>
            <person name="Arahal R.D."/>
            <person name="Lucena T."/>
        </authorList>
    </citation>
    <scope>NUCLEOTIDE SEQUENCE [LARGE SCALE GENOMIC DNA]</scope>
</reference>
<evidence type="ECO:0000313" key="2">
    <source>
        <dbReference type="Proteomes" id="UP000184600"/>
    </source>
</evidence>
<protein>
    <submittedName>
        <fullName evidence="1">Uncharacterized protein</fullName>
    </submittedName>
</protein>
<proteinExistence type="predicted"/>
<dbReference type="AlphaFoldDB" id="A0A1M7Z0Y4"/>
<dbReference type="STRING" id="1117707.VQ7734_04285"/>
<name>A0A1M7Z0Y4_9VIBR</name>
<accession>A0A1M7Z0Y4</accession>
<keyword evidence="2" id="KW-1185">Reference proteome</keyword>
<dbReference type="RefSeq" id="WP_073585960.1">
    <property type="nucleotide sequence ID" value="NZ_AP024897.1"/>
</dbReference>
<sequence length="76" mass="8568">MNTMSIETKAQSELKEVLALAKEKGRTEDGSFVMKQLEQRGWQFKSYIKSSDTISKTSHYCGYQGIYGTGVMHKVA</sequence>
<evidence type="ECO:0000313" key="1">
    <source>
        <dbReference type="EMBL" id="SHO58513.1"/>
    </source>
</evidence>
<dbReference type="Proteomes" id="UP000184600">
    <property type="component" value="Unassembled WGS sequence"/>
</dbReference>
<gene>
    <name evidence="1" type="ORF">VQ7734_04285</name>
</gene>